<evidence type="ECO:0000313" key="10">
    <source>
        <dbReference type="Ensembl" id="ENSCMIP00000028228.1"/>
    </source>
</evidence>
<keyword evidence="8" id="KW-1133">Transmembrane helix</keyword>
<dbReference type="PROSITE" id="PS50809">
    <property type="entry name" value="DM_2"/>
    <property type="match status" value="1"/>
</dbReference>
<evidence type="ECO:0000256" key="4">
    <source>
        <dbReference type="ARBA" id="ARBA00023125"/>
    </source>
</evidence>
<comment type="subcellular location">
    <subcellularLocation>
        <location evidence="6">Nucleus</location>
    </subcellularLocation>
</comment>
<dbReference type="AlphaFoldDB" id="A0A4W3IP16"/>
<reference evidence="10" key="5">
    <citation type="submission" date="2025-09" db="UniProtKB">
        <authorList>
            <consortium name="Ensembl"/>
        </authorList>
    </citation>
    <scope>IDENTIFICATION</scope>
</reference>
<name>A0A4W3IP16_CALMI</name>
<feature type="compositionally biased region" description="Polar residues" evidence="7">
    <location>
        <begin position="173"/>
        <end position="183"/>
    </location>
</feature>
<dbReference type="PROSITE" id="PS40000">
    <property type="entry name" value="DM_1"/>
    <property type="match status" value="1"/>
</dbReference>
<keyword evidence="8" id="KW-0472">Membrane</keyword>
<dbReference type="InterPro" id="IPR026607">
    <property type="entry name" value="DMRT"/>
</dbReference>
<evidence type="ECO:0000256" key="8">
    <source>
        <dbReference type="SAM" id="Phobius"/>
    </source>
</evidence>
<reference evidence="10" key="4">
    <citation type="submission" date="2025-08" db="UniProtKB">
        <authorList>
            <consortium name="Ensembl"/>
        </authorList>
    </citation>
    <scope>IDENTIFICATION</scope>
</reference>
<dbReference type="Gene3D" id="4.10.1040.10">
    <property type="entry name" value="DM DNA-binding domain"/>
    <property type="match status" value="1"/>
</dbReference>
<dbReference type="Pfam" id="PF00751">
    <property type="entry name" value="DM"/>
    <property type="match status" value="1"/>
</dbReference>
<dbReference type="PANTHER" id="PTHR12322">
    <property type="entry name" value="DOUBLESEX AND MAB-3 RELATED TRANSCRIPTION FACTOR DMRT"/>
    <property type="match status" value="1"/>
</dbReference>
<dbReference type="SUPFAM" id="SSF46934">
    <property type="entry name" value="UBA-like"/>
    <property type="match status" value="1"/>
</dbReference>
<dbReference type="GO" id="GO:0046872">
    <property type="term" value="F:metal ion binding"/>
    <property type="evidence" value="ECO:0007669"/>
    <property type="project" value="UniProtKB-KW"/>
</dbReference>
<dbReference type="Pfam" id="PF20624">
    <property type="entry name" value="DMRT5_DMB"/>
    <property type="match status" value="1"/>
</dbReference>
<organism evidence="10 11">
    <name type="scientific">Callorhinchus milii</name>
    <name type="common">Ghost shark</name>
    <dbReference type="NCBI Taxonomy" id="7868"/>
    <lineage>
        <taxon>Eukaryota</taxon>
        <taxon>Metazoa</taxon>
        <taxon>Chordata</taxon>
        <taxon>Craniata</taxon>
        <taxon>Vertebrata</taxon>
        <taxon>Chondrichthyes</taxon>
        <taxon>Holocephali</taxon>
        <taxon>Chimaeriformes</taxon>
        <taxon>Callorhinchidae</taxon>
        <taxon>Callorhinchus</taxon>
    </lineage>
</organism>
<evidence type="ECO:0000256" key="7">
    <source>
        <dbReference type="SAM" id="MobiDB-lite"/>
    </source>
</evidence>
<reference evidence="11" key="3">
    <citation type="journal article" date="2014" name="Nature">
        <title>Elephant shark genome provides unique insights into gnathostome evolution.</title>
        <authorList>
            <consortium name="International Elephant Shark Genome Sequencing Consortium"/>
            <person name="Venkatesh B."/>
            <person name="Lee A.P."/>
            <person name="Ravi V."/>
            <person name="Maurya A.K."/>
            <person name="Lian M.M."/>
            <person name="Swann J.B."/>
            <person name="Ohta Y."/>
            <person name="Flajnik M.F."/>
            <person name="Sutoh Y."/>
            <person name="Kasahara M."/>
            <person name="Hoon S."/>
            <person name="Gangu V."/>
            <person name="Roy S.W."/>
            <person name="Irimia M."/>
            <person name="Korzh V."/>
            <person name="Kondrychyn I."/>
            <person name="Lim Z.W."/>
            <person name="Tay B.H."/>
            <person name="Tohari S."/>
            <person name="Kong K.W."/>
            <person name="Ho S."/>
            <person name="Lorente-Galdos B."/>
            <person name="Quilez J."/>
            <person name="Marques-Bonet T."/>
            <person name="Raney B.J."/>
            <person name="Ingham P.W."/>
            <person name="Tay A."/>
            <person name="Hillier L.W."/>
            <person name="Minx P."/>
            <person name="Boehm T."/>
            <person name="Wilson R.K."/>
            <person name="Brenner S."/>
            <person name="Warren W.C."/>
        </authorList>
    </citation>
    <scope>NUCLEOTIDE SEQUENCE [LARGE SCALE GENOMIC DNA]</scope>
</reference>
<dbReference type="GeneTree" id="ENSGT00940000160640"/>
<reference evidence="11" key="2">
    <citation type="journal article" date="2007" name="PLoS Biol.">
        <title>Survey sequencing and comparative analysis of the elephant shark (Callorhinchus milii) genome.</title>
        <authorList>
            <person name="Venkatesh B."/>
            <person name="Kirkness E.F."/>
            <person name="Loh Y.H."/>
            <person name="Halpern A.L."/>
            <person name="Lee A.P."/>
            <person name="Johnson J."/>
            <person name="Dandona N."/>
            <person name="Viswanathan L.D."/>
            <person name="Tay A."/>
            <person name="Venter J.C."/>
            <person name="Strausberg R.L."/>
            <person name="Brenner S."/>
        </authorList>
    </citation>
    <scope>NUCLEOTIDE SEQUENCE [LARGE SCALE GENOMIC DNA]</scope>
</reference>
<keyword evidence="11" id="KW-1185">Reference proteome</keyword>
<dbReference type="InterPro" id="IPR036407">
    <property type="entry name" value="DM_DNA-bd_sf"/>
</dbReference>
<dbReference type="Pfam" id="PF03474">
    <property type="entry name" value="DMA"/>
    <property type="match status" value="1"/>
</dbReference>
<comment type="similarity">
    <text evidence="1">Belongs to the DMRT family.</text>
</comment>
<dbReference type="SMART" id="SM00301">
    <property type="entry name" value="DM"/>
    <property type="match status" value="1"/>
</dbReference>
<gene>
    <name evidence="10" type="primary">LOC103182871</name>
</gene>
<sequence length="413" mass="45377">TSKALRALSFPKRGPALRLRYPRTPKCARCRNHGVVSALKGHKRFCRWRDCLCAKCMLIAERQRVMAAQVALRRQQAQEESEVRELQLMYAGAGAGAAGVQGSTISSARIIIIYMTLSAIIDLYVYFEYSVFFFAEQKNQKYQLFYNGLVSRSILQSSHPLMSPTLVPVIPDTNLQNNTSNSDIVEKESPSSEPPSESADSPRSLTPSDIESGSECDKPKDLAQVMANLPSSSSKHRAPIDILTQVFPRHKRNKLDHILGNCKGDVVQAIEQVLNGKELKGDPKQAGCTVSDSGDLQRPSHFTLPGLSGGSLGMKSAFSPLQSNSSPFGASTSLYGLNPRLGINPLRLAYSAPGRGLPTFMSPYVTSGLMPALPFRPQIDYSFPGIMREIPYFQNKEALCSNGLYSRVNQENQ</sequence>
<feature type="domain" description="DM" evidence="9">
    <location>
        <begin position="27"/>
        <end position="74"/>
    </location>
</feature>
<dbReference type="Proteomes" id="UP000314986">
    <property type="component" value="Unassembled WGS sequence"/>
</dbReference>
<dbReference type="GO" id="GO:0007548">
    <property type="term" value="P:sex differentiation"/>
    <property type="evidence" value="ECO:0007669"/>
    <property type="project" value="TreeGrafter"/>
</dbReference>
<protein>
    <submittedName>
        <fullName evidence="10">DMRT like family A1</fullName>
    </submittedName>
</protein>
<evidence type="ECO:0000256" key="2">
    <source>
        <dbReference type="ARBA" id="ARBA00022723"/>
    </source>
</evidence>
<dbReference type="InterPro" id="IPR005173">
    <property type="entry name" value="DMA"/>
</dbReference>
<dbReference type="InterPro" id="IPR001275">
    <property type="entry name" value="DM_DNA-bd"/>
</dbReference>
<dbReference type="FunFam" id="4.10.1040.10:FF:000001">
    <property type="entry name" value="doublesex- and mab-3-related transcription factor 1"/>
    <property type="match status" value="1"/>
</dbReference>
<feature type="DNA-binding region" description="DM" evidence="6">
    <location>
        <begin position="27"/>
        <end position="74"/>
    </location>
</feature>
<dbReference type="PANTHER" id="PTHR12322:SF71">
    <property type="entry name" value="DOUBLESEX- AND MAB-3-RELATED TRANSCRIPTION FACTOR A1"/>
    <property type="match status" value="1"/>
</dbReference>
<dbReference type="GO" id="GO:0000981">
    <property type="term" value="F:DNA-binding transcription factor activity, RNA polymerase II-specific"/>
    <property type="evidence" value="ECO:0007669"/>
    <property type="project" value="TreeGrafter"/>
</dbReference>
<dbReference type="SUPFAM" id="SSF82927">
    <property type="entry name" value="Cysteine-rich DNA binding domain, (DM domain)"/>
    <property type="match status" value="1"/>
</dbReference>
<feature type="transmembrane region" description="Helical" evidence="8">
    <location>
        <begin position="111"/>
        <end position="135"/>
    </location>
</feature>
<reference evidence="11" key="1">
    <citation type="journal article" date="2006" name="Science">
        <title>Ancient noncoding elements conserved in the human genome.</title>
        <authorList>
            <person name="Venkatesh B."/>
            <person name="Kirkness E.F."/>
            <person name="Loh Y.H."/>
            <person name="Halpern A.L."/>
            <person name="Lee A.P."/>
            <person name="Johnson J."/>
            <person name="Dandona N."/>
            <person name="Viswanathan L.D."/>
            <person name="Tay A."/>
            <person name="Venter J.C."/>
            <person name="Strausberg R.L."/>
            <person name="Brenner S."/>
        </authorList>
    </citation>
    <scope>NUCLEOTIDE SEQUENCE [LARGE SCALE GENOMIC DNA]</scope>
</reference>
<keyword evidence="3 6" id="KW-0862">Zinc</keyword>
<keyword evidence="5 6" id="KW-0539">Nucleus</keyword>
<keyword evidence="4 6" id="KW-0238">DNA-binding</keyword>
<keyword evidence="2 6" id="KW-0479">Metal-binding</keyword>
<evidence type="ECO:0000313" key="11">
    <source>
        <dbReference type="Proteomes" id="UP000314986"/>
    </source>
</evidence>
<evidence type="ECO:0000256" key="6">
    <source>
        <dbReference type="PROSITE-ProRule" id="PRU00070"/>
    </source>
</evidence>
<keyword evidence="8" id="KW-0812">Transmembrane</keyword>
<dbReference type="GO" id="GO:0000978">
    <property type="term" value="F:RNA polymerase II cis-regulatory region sequence-specific DNA binding"/>
    <property type="evidence" value="ECO:0007669"/>
    <property type="project" value="TreeGrafter"/>
</dbReference>
<feature type="compositionally biased region" description="Low complexity" evidence="7">
    <location>
        <begin position="194"/>
        <end position="204"/>
    </location>
</feature>
<evidence type="ECO:0000256" key="3">
    <source>
        <dbReference type="ARBA" id="ARBA00022833"/>
    </source>
</evidence>
<dbReference type="GO" id="GO:0005634">
    <property type="term" value="C:nucleus"/>
    <property type="evidence" value="ECO:0007669"/>
    <property type="project" value="UniProtKB-SubCell"/>
</dbReference>
<feature type="region of interest" description="Disordered" evidence="7">
    <location>
        <begin position="171"/>
        <end position="217"/>
    </location>
</feature>
<accession>A0A4W3IP16</accession>
<evidence type="ECO:0000256" key="5">
    <source>
        <dbReference type="ARBA" id="ARBA00023242"/>
    </source>
</evidence>
<evidence type="ECO:0000259" key="9">
    <source>
        <dbReference type="PROSITE" id="PS50809"/>
    </source>
</evidence>
<dbReference type="CDD" id="cd14417">
    <property type="entry name" value="CUE_DMA_DMRTA1"/>
    <property type="match status" value="1"/>
</dbReference>
<evidence type="ECO:0000256" key="1">
    <source>
        <dbReference type="ARBA" id="ARBA00006834"/>
    </source>
</evidence>
<dbReference type="InterPro" id="IPR046472">
    <property type="entry name" value="DMRT5_1_DMB_dom"/>
</dbReference>
<dbReference type="InterPro" id="IPR009060">
    <property type="entry name" value="UBA-like_sf"/>
</dbReference>
<proteinExistence type="inferred from homology"/>
<dbReference type="Ensembl" id="ENSCMIT00000028674.1">
    <property type="protein sequence ID" value="ENSCMIP00000028228.1"/>
    <property type="gene ID" value="ENSCMIG00000012267.1"/>
</dbReference>